<dbReference type="PROSITE" id="PS50089">
    <property type="entry name" value="ZF_RING_2"/>
    <property type="match status" value="1"/>
</dbReference>
<feature type="compositionally biased region" description="Low complexity" evidence="5">
    <location>
        <begin position="51"/>
        <end position="71"/>
    </location>
</feature>
<dbReference type="Gene3D" id="3.30.40.10">
    <property type="entry name" value="Zinc/RING finger domain, C3HC4 (zinc finger)"/>
    <property type="match status" value="1"/>
</dbReference>
<dbReference type="Pfam" id="PF13639">
    <property type="entry name" value="zf-RING_2"/>
    <property type="match status" value="1"/>
</dbReference>
<feature type="domain" description="RING-type" evidence="6">
    <location>
        <begin position="231"/>
        <end position="272"/>
    </location>
</feature>
<evidence type="ECO:0000256" key="2">
    <source>
        <dbReference type="ARBA" id="ARBA00022771"/>
    </source>
</evidence>
<dbReference type="EMBL" id="FN654279">
    <property type="protein sequence ID" value="CBY30629.1"/>
    <property type="molecule type" value="Genomic_DNA"/>
</dbReference>
<dbReference type="GO" id="GO:0005634">
    <property type="term" value="C:nucleus"/>
    <property type="evidence" value="ECO:0007669"/>
    <property type="project" value="TreeGrafter"/>
</dbReference>
<keyword evidence="1" id="KW-0479">Metal-binding</keyword>
<protein>
    <recommendedName>
        <fullName evidence="6">RING-type domain-containing protein</fullName>
    </recommendedName>
</protein>
<dbReference type="SMART" id="SM00184">
    <property type="entry name" value="RING"/>
    <property type="match status" value="1"/>
</dbReference>
<dbReference type="InterPro" id="IPR013083">
    <property type="entry name" value="Znf_RING/FYVE/PHD"/>
</dbReference>
<reference evidence="7" key="1">
    <citation type="journal article" date="2010" name="Science">
        <title>Plasticity of animal genome architecture unmasked by rapid evolution of a pelagic tunicate.</title>
        <authorList>
            <person name="Denoeud F."/>
            <person name="Henriet S."/>
            <person name="Mungpakdee S."/>
            <person name="Aury J.M."/>
            <person name="Da Silva C."/>
            <person name="Brinkmann H."/>
            <person name="Mikhaleva J."/>
            <person name="Olsen L.C."/>
            <person name="Jubin C."/>
            <person name="Canestro C."/>
            <person name="Bouquet J.M."/>
            <person name="Danks G."/>
            <person name="Poulain J."/>
            <person name="Campsteijn C."/>
            <person name="Adamski M."/>
            <person name="Cross I."/>
            <person name="Yadetie F."/>
            <person name="Muffato M."/>
            <person name="Louis A."/>
            <person name="Butcher S."/>
            <person name="Tsagkogeorga G."/>
            <person name="Konrad A."/>
            <person name="Singh S."/>
            <person name="Jensen M.F."/>
            <person name="Cong E.H."/>
            <person name="Eikeseth-Otteraa H."/>
            <person name="Noel B."/>
            <person name="Anthouard V."/>
            <person name="Porcel B.M."/>
            <person name="Kachouri-Lafond R."/>
            <person name="Nishino A."/>
            <person name="Ugolini M."/>
            <person name="Chourrout P."/>
            <person name="Nishida H."/>
            <person name="Aasland R."/>
            <person name="Huzurbazar S."/>
            <person name="Westhof E."/>
            <person name="Delsuc F."/>
            <person name="Lehrach H."/>
            <person name="Reinhardt R."/>
            <person name="Weissenbach J."/>
            <person name="Roy S.W."/>
            <person name="Artiguenave F."/>
            <person name="Postlethwait J.H."/>
            <person name="Manak J.R."/>
            <person name="Thompson E.M."/>
            <person name="Jaillon O."/>
            <person name="Du Pasquier L."/>
            <person name="Boudinot P."/>
            <person name="Liberles D.A."/>
            <person name="Volff J.N."/>
            <person name="Philippe H."/>
            <person name="Lenhard B."/>
            <person name="Roest Crollius H."/>
            <person name="Wincker P."/>
            <person name="Chourrout D."/>
        </authorList>
    </citation>
    <scope>NUCLEOTIDE SEQUENCE [LARGE SCALE GENOMIC DNA]</scope>
</reference>
<evidence type="ECO:0000259" key="6">
    <source>
        <dbReference type="PROSITE" id="PS50089"/>
    </source>
</evidence>
<organism evidence="7">
    <name type="scientific">Oikopleura dioica</name>
    <name type="common">Tunicate</name>
    <dbReference type="NCBI Taxonomy" id="34765"/>
    <lineage>
        <taxon>Eukaryota</taxon>
        <taxon>Metazoa</taxon>
        <taxon>Chordata</taxon>
        <taxon>Tunicata</taxon>
        <taxon>Appendicularia</taxon>
        <taxon>Copelata</taxon>
        <taxon>Oikopleuridae</taxon>
        <taxon>Oikopleura</taxon>
    </lineage>
</organism>
<keyword evidence="3" id="KW-0862">Zinc</keyword>
<name>E4Y4N1_OIKDI</name>
<proteinExistence type="predicted"/>
<feature type="compositionally biased region" description="Low complexity" evidence="5">
    <location>
        <begin position="139"/>
        <end position="150"/>
    </location>
</feature>
<dbReference type="InterPro" id="IPR051834">
    <property type="entry name" value="RING_finger_E3_ligase"/>
</dbReference>
<evidence type="ECO:0000256" key="1">
    <source>
        <dbReference type="ARBA" id="ARBA00022723"/>
    </source>
</evidence>
<sequence>MLRSRSFDLGASVAEMFRDSWSNFFGSFAPQQAPSVTINGVPHAHHHHHTSYNSHNSSANRSNNQASSSSHAQHRPSQHSSSRRNSSNSHQHSSSRNNGFTFGINIDQIMEEVEESINSTIDGFTTNLAFGGRHRPSRSRTSSSSSSSLRNQREPGARTSSNHHNSSSSSQHEHARRRHRADHDRIRREHARSHARRHGQSRQSTEMNRGLSEDQIRKLRKHEFTRQDDECTICMDDFVMSYVVRTLPCKHYFHSDCIDPWLRRNASCPTCRAAVVIPS</sequence>
<dbReference type="GO" id="GO:0008270">
    <property type="term" value="F:zinc ion binding"/>
    <property type="evidence" value="ECO:0007669"/>
    <property type="project" value="UniProtKB-KW"/>
</dbReference>
<gene>
    <name evidence="7" type="ORF">GSOID_T00018506001</name>
</gene>
<feature type="region of interest" description="Disordered" evidence="5">
    <location>
        <begin position="36"/>
        <end position="100"/>
    </location>
</feature>
<feature type="compositionally biased region" description="Basic residues" evidence="5">
    <location>
        <begin position="188"/>
        <end position="200"/>
    </location>
</feature>
<dbReference type="PANTHER" id="PTHR45931">
    <property type="entry name" value="SI:CH211-59O9.10"/>
    <property type="match status" value="1"/>
</dbReference>
<feature type="compositionally biased region" description="Low complexity" evidence="5">
    <location>
        <begin position="78"/>
        <end position="98"/>
    </location>
</feature>
<evidence type="ECO:0000256" key="4">
    <source>
        <dbReference type="PROSITE-ProRule" id="PRU00175"/>
    </source>
</evidence>
<dbReference type="Proteomes" id="UP000011014">
    <property type="component" value="Unassembled WGS sequence"/>
</dbReference>
<feature type="region of interest" description="Disordered" evidence="5">
    <location>
        <begin position="128"/>
        <end position="214"/>
    </location>
</feature>
<dbReference type="PANTHER" id="PTHR45931:SF3">
    <property type="entry name" value="RING ZINC FINGER-CONTAINING PROTEIN"/>
    <property type="match status" value="1"/>
</dbReference>
<dbReference type="GO" id="GO:0061630">
    <property type="term" value="F:ubiquitin protein ligase activity"/>
    <property type="evidence" value="ECO:0007669"/>
    <property type="project" value="TreeGrafter"/>
</dbReference>
<keyword evidence="2 4" id="KW-0863">Zinc-finger</keyword>
<evidence type="ECO:0000256" key="5">
    <source>
        <dbReference type="SAM" id="MobiDB-lite"/>
    </source>
</evidence>
<dbReference type="SUPFAM" id="SSF57850">
    <property type="entry name" value="RING/U-box"/>
    <property type="match status" value="1"/>
</dbReference>
<dbReference type="InterPro" id="IPR001841">
    <property type="entry name" value="Znf_RING"/>
</dbReference>
<dbReference type="AlphaFoldDB" id="E4Y4N1"/>
<dbReference type="GO" id="GO:0006511">
    <property type="term" value="P:ubiquitin-dependent protein catabolic process"/>
    <property type="evidence" value="ECO:0007669"/>
    <property type="project" value="TreeGrafter"/>
</dbReference>
<accession>E4Y4N1</accession>
<evidence type="ECO:0000256" key="3">
    <source>
        <dbReference type="ARBA" id="ARBA00022833"/>
    </source>
</evidence>
<evidence type="ECO:0000313" key="7">
    <source>
        <dbReference type="EMBL" id="CBY30629.1"/>
    </source>
</evidence>
<feature type="compositionally biased region" description="Low complexity" evidence="5">
    <location>
        <begin position="157"/>
        <end position="170"/>
    </location>
</feature>